<proteinExistence type="predicted"/>
<gene>
    <name evidence="2" type="ORF">GCM10009416_14350</name>
</gene>
<evidence type="ECO:0000256" key="1">
    <source>
        <dbReference type="SAM" id="MobiDB-lite"/>
    </source>
</evidence>
<dbReference type="Proteomes" id="UP001501588">
    <property type="component" value="Unassembled WGS sequence"/>
</dbReference>
<organism evidence="2 3">
    <name type="scientific">Craurococcus roseus</name>
    <dbReference type="NCBI Taxonomy" id="77585"/>
    <lineage>
        <taxon>Bacteria</taxon>
        <taxon>Pseudomonadati</taxon>
        <taxon>Pseudomonadota</taxon>
        <taxon>Alphaproteobacteria</taxon>
        <taxon>Acetobacterales</taxon>
        <taxon>Acetobacteraceae</taxon>
        <taxon>Craurococcus</taxon>
    </lineage>
</organism>
<comment type="caution">
    <text evidence="2">The sequence shown here is derived from an EMBL/GenBank/DDBJ whole genome shotgun (WGS) entry which is preliminary data.</text>
</comment>
<dbReference type="EMBL" id="BAAAFZ010000014">
    <property type="protein sequence ID" value="GAA0576897.1"/>
    <property type="molecule type" value="Genomic_DNA"/>
</dbReference>
<feature type="region of interest" description="Disordered" evidence="1">
    <location>
        <begin position="1"/>
        <end position="62"/>
    </location>
</feature>
<reference evidence="2 3" key="1">
    <citation type="journal article" date="2019" name="Int. J. Syst. Evol. Microbiol.">
        <title>The Global Catalogue of Microorganisms (GCM) 10K type strain sequencing project: providing services to taxonomists for standard genome sequencing and annotation.</title>
        <authorList>
            <consortium name="The Broad Institute Genomics Platform"/>
            <consortium name="The Broad Institute Genome Sequencing Center for Infectious Disease"/>
            <person name="Wu L."/>
            <person name="Ma J."/>
        </authorList>
    </citation>
    <scope>NUCLEOTIDE SEQUENCE [LARGE SCALE GENOMIC DNA]</scope>
    <source>
        <strain evidence="2 3">JCM 9933</strain>
    </source>
</reference>
<evidence type="ECO:0000313" key="2">
    <source>
        <dbReference type="EMBL" id="GAA0576897.1"/>
    </source>
</evidence>
<keyword evidence="3" id="KW-1185">Reference proteome</keyword>
<protein>
    <submittedName>
        <fullName evidence="2">Uncharacterized protein</fullName>
    </submittedName>
</protein>
<name>A0ABN1EXL4_9PROT</name>
<evidence type="ECO:0000313" key="3">
    <source>
        <dbReference type="Proteomes" id="UP001501588"/>
    </source>
</evidence>
<sequence length="105" mass="10770">MTGLVKWNDAMPLRGAAPATRSGRPRPRPGLRPWAAPGPSLTSRATGAPGALAPARARAGARPQALACPVGQAATGPDAKLEFRPASQIQCGTRPRSGRVRAGDK</sequence>
<accession>A0ABN1EXL4</accession>
<feature type="compositionally biased region" description="Low complexity" evidence="1">
    <location>
        <begin position="31"/>
        <end position="62"/>
    </location>
</feature>